<proteinExistence type="predicted"/>
<protein>
    <submittedName>
        <fullName evidence="1">Uncharacterized protein</fullName>
    </submittedName>
</protein>
<reference evidence="1" key="1">
    <citation type="journal article" date="2014" name="Front. Microbiol.">
        <title>High frequency of phylogenetically diverse reductive dehalogenase-homologous genes in deep subseafloor sedimentary metagenomes.</title>
        <authorList>
            <person name="Kawai M."/>
            <person name="Futagami T."/>
            <person name="Toyoda A."/>
            <person name="Takaki Y."/>
            <person name="Nishi S."/>
            <person name="Hori S."/>
            <person name="Arai W."/>
            <person name="Tsubouchi T."/>
            <person name="Morono Y."/>
            <person name="Uchiyama I."/>
            <person name="Ito T."/>
            <person name="Fujiyama A."/>
            <person name="Inagaki F."/>
            <person name="Takami H."/>
        </authorList>
    </citation>
    <scope>NUCLEOTIDE SEQUENCE</scope>
    <source>
        <strain evidence="1">Expedition CK06-06</strain>
    </source>
</reference>
<accession>X0W6F0</accession>
<gene>
    <name evidence="1" type="ORF">S01H1_47094</name>
</gene>
<sequence>MKRLIFILILLMFSNPARSGKKVSYKIPSADQIVHVILDTGRIIIKNQKSKEEAYSIDIEFEDRRPKTLLLNNLAKFYLLRQEEANKVEARIDEACYLYVTVVEGNLFTVEPSDKAQCYEKSIPDLLDRLKRLGLKNVIIRSYSKEVMEKHHRWERKHK</sequence>
<organism evidence="1">
    <name type="scientific">marine sediment metagenome</name>
    <dbReference type="NCBI Taxonomy" id="412755"/>
    <lineage>
        <taxon>unclassified sequences</taxon>
        <taxon>metagenomes</taxon>
        <taxon>ecological metagenomes</taxon>
    </lineage>
</organism>
<dbReference type="AlphaFoldDB" id="X0W6F0"/>
<name>X0W6F0_9ZZZZ</name>
<comment type="caution">
    <text evidence="1">The sequence shown here is derived from an EMBL/GenBank/DDBJ whole genome shotgun (WGS) entry which is preliminary data.</text>
</comment>
<evidence type="ECO:0000313" key="1">
    <source>
        <dbReference type="EMBL" id="GAG18862.1"/>
    </source>
</evidence>
<dbReference type="EMBL" id="BARS01030184">
    <property type="protein sequence ID" value="GAG18862.1"/>
    <property type="molecule type" value="Genomic_DNA"/>
</dbReference>